<evidence type="ECO:0000256" key="2">
    <source>
        <dbReference type="ARBA" id="ARBA00022676"/>
    </source>
</evidence>
<keyword evidence="10" id="KW-1185">Reference proteome</keyword>
<feature type="transmembrane region" description="Helical" evidence="8">
    <location>
        <begin position="364"/>
        <end position="383"/>
    </location>
</feature>
<keyword evidence="2" id="KW-0328">Glycosyltransferase</keyword>
<evidence type="ECO:0000256" key="5">
    <source>
        <dbReference type="ARBA" id="ARBA00022989"/>
    </source>
</evidence>
<dbReference type="AlphaFoldDB" id="A0AAN6S195"/>
<gene>
    <name evidence="9" type="ORF">QBC46DRAFT_366145</name>
</gene>
<feature type="transmembrane region" description="Helical" evidence="8">
    <location>
        <begin position="395"/>
        <end position="415"/>
    </location>
</feature>
<dbReference type="CDD" id="cd06434">
    <property type="entry name" value="GT2_HAS"/>
    <property type="match status" value="1"/>
</dbReference>
<evidence type="ECO:0000313" key="10">
    <source>
        <dbReference type="Proteomes" id="UP001303473"/>
    </source>
</evidence>
<evidence type="ECO:0000256" key="4">
    <source>
        <dbReference type="ARBA" id="ARBA00022692"/>
    </source>
</evidence>
<keyword evidence="3 9" id="KW-0808">Transferase</keyword>
<dbReference type="InterPro" id="IPR052427">
    <property type="entry name" value="Glycosyltrans_GT2/GT47"/>
</dbReference>
<evidence type="ECO:0000256" key="3">
    <source>
        <dbReference type="ARBA" id="ARBA00022679"/>
    </source>
</evidence>
<feature type="transmembrane region" description="Helical" evidence="8">
    <location>
        <begin position="16"/>
        <end position="41"/>
    </location>
</feature>
<keyword evidence="6 8" id="KW-0472">Membrane</keyword>
<sequence length="464" mass="53051">MTTKNPLGVHAEGDPWFLWFFALFVWRYLRFIVNLAGFYLYKPSPILDKPTYTGGRDVTVIVPTVEPSGPDFLPCITSCAKNRPKRIIIVAGGKALLEKTEEVVEPLKEKYPDVKFDVDFTPAANKRDQVARAVRLVDTPITVMLDDHVFWRPRFLPSVLAPFEDPKVGLVGTNNPHLRNRIWNMLGALYLERHNFENRATNAIDGGVSVVSARTAAIRAEILQRPDFLPRYTKEMFFFNIFGPLNPDDDNYVTRFVVKHGWKIKIQQTPDSLIETTVGVTEPLEWKFIGQCLRWSRSTWRSNTCSLFTDRTVWKSQPYCVYAVHIAGLTNFAAIIDPALVYLFTKTQLYRGYSWWSPTPLLNLSILLCWIMLTKVVKVYPYYARHPEDIPLFPYYVLFAYFHSFLKAWAMITFWDCSWSGRNLKAAAMKEPVTAPGSARREPGGSVEPGDSLVATKLDMTNAI</sequence>
<feature type="transmembrane region" description="Helical" evidence="8">
    <location>
        <begin position="319"/>
        <end position="344"/>
    </location>
</feature>
<keyword evidence="4 8" id="KW-0812">Transmembrane</keyword>
<dbReference type="GO" id="GO:0016020">
    <property type="term" value="C:membrane"/>
    <property type="evidence" value="ECO:0007669"/>
    <property type="project" value="UniProtKB-SubCell"/>
</dbReference>
<evidence type="ECO:0000256" key="7">
    <source>
        <dbReference type="ARBA" id="ARBA00023180"/>
    </source>
</evidence>
<dbReference type="Pfam" id="PF13641">
    <property type="entry name" value="Glyco_tranf_2_3"/>
    <property type="match status" value="1"/>
</dbReference>
<dbReference type="EMBL" id="MU853852">
    <property type="protein sequence ID" value="KAK3937502.1"/>
    <property type="molecule type" value="Genomic_DNA"/>
</dbReference>
<evidence type="ECO:0000256" key="8">
    <source>
        <dbReference type="SAM" id="Phobius"/>
    </source>
</evidence>
<protein>
    <submittedName>
        <fullName evidence="9">Nucleotide-diphospho-sugar transferase</fullName>
    </submittedName>
</protein>
<evidence type="ECO:0000256" key="6">
    <source>
        <dbReference type="ARBA" id="ARBA00023136"/>
    </source>
</evidence>
<proteinExistence type="predicted"/>
<comment type="caution">
    <text evidence="9">The sequence shown here is derived from an EMBL/GenBank/DDBJ whole genome shotgun (WGS) entry which is preliminary data.</text>
</comment>
<dbReference type="Gene3D" id="3.90.550.10">
    <property type="entry name" value="Spore Coat Polysaccharide Biosynthesis Protein SpsA, Chain A"/>
    <property type="match status" value="1"/>
</dbReference>
<keyword evidence="5 8" id="KW-1133">Transmembrane helix</keyword>
<name>A0AAN6S195_9PEZI</name>
<organism evidence="9 10">
    <name type="scientific">Diplogelasinospora grovesii</name>
    <dbReference type="NCBI Taxonomy" id="303347"/>
    <lineage>
        <taxon>Eukaryota</taxon>
        <taxon>Fungi</taxon>
        <taxon>Dikarya</taxon>
        <taxon>Ascomycota</taxon>
        <taxon>Pezizomycotina</taxon>
        <taxon>Sordariomycetes</taxon>
        <taxon>Sordariomycetidae</taxon>
        <taxon>Sordariales</taxon>
        <taxon>Diplogelasinosporaceae</taxon>
        <taxon>Diplogelasinospora</taxon>
    </lineage>
</organism>
<dbReference type="Proteomes" id="UP001303473">
    <property type="component" value="Unassembled WGS sequence"/>
</dbReference>
<accession>A0AAN6S195</accession>
<evidence type="ECO:0000256" key="1">
    <source>
        <dbReference type="ARBA" id="ARBA00004370"/>
    </source>
</evidence>
<evidence type="ECO:0000313" key="9">
    <source>
        <dbReference type="EMBL" id="KAK3937502.1"/>
    </source>
</evidence>
<reference evidence="10" key="1">
    <citation type="journal article" date="2023" name="Mol. Phylogenet. Evol.">
        <title>Genome-scale phylogeny and comparative genomics of the fungal order Sordariales.</title>
        <authorList>
            <person name="Hensen N."/>
            <person name="Bonometti L."/>
            <person name="Westerberg I."/>
            <person name="Brannstrom I.O."/>
            <person name="Guillou S."/>
            <person name="Cros-Aarteil S."/>
            <person name="Calhoun S."/>
            <person name="Haridas S."/>
            <person name="Kuo A."/>
            <person name="Mondo S."/>
            <person name="Pangilinan J."/>
            <person name="Riley R."/>
            <person name="LaButti K."/>
            <person name="Andreopoulos B."/>
            <person name="Lipzen A."/>
            <person name="Chen C."/>
            <person name="Yan M."/>
            <person name="Daum C."/>
            <person name="Ng V."/>
            <person name="Clum A."/>
            <person name="Steindorff A."/>
            <person name="Ohm R.A."/>
            <person name="Martin F."/>
            <person name="Silar P."/>
            <person name="Natvig D.O."/>
            <person name="Lalanne C."/>
            <person name="Gautier V."/>
            <person name="Ament-Velasquez S.L."/>
            <person name="Kruys A."/>
            <person name="Hutchinson M.I."/>
            <person name="Powell A.J."/>
            <person name="Barry K."/>
            <person name="Miller A.N."/>
            <person name="Grigoriev I.V."/>
            <person name="Debuchy R."/>
            <person name="Gladieux P."/>
            <person name="Hiltunen Thoren M."/>
            <person name="Johannesson H."/>
        </authorList>
    </citation>
    <scope>NUCLEOTIDE SEQUENCE [LARGE SCALE GENOMIC DNA]</scope>
    <source>
        <strain evidence="10">CBS 340.73</strain>
    </source>
</reference>
<dbReference type="GO" id="GO:0016757">
    <property type="term" value="F:glycosyltransferase activity"/>
    <property type="evidence" value="ECO:0007669"/>
    <property type="project" value="UniProtKB-KW"/>
</dbReference>
<dbReference type="PANTHER" id="PTHR47844">
    <property type="entry name" value="SYNTHASE CPS1, PUTATIVE (AFU_ORTHOLOGUE AFUA_7G02500)-RELATED"/>
    <property type="match status" value="1"/>
</dbReference>
<dbReference type="PANTHER" id="PTHR47844:SF1">
    <property type="entry name" value="EXOSTOSIN-LIKE 2"/>
    <property type="match status" value="1"/>
</dbReference>
<comment type="subcellular location">
    <subcellularLocation>
        <location evidence="1">Membrane</location>
    </subcellularLocation>
</comment>
<dbReference type="SUPFAM" id="SSF53448">
    <property type="entry name" value="Nucleotide-diphospho-sugar transferases"/>
    <property type="match status" value="1"/>
</dbReference>
<dbReference type="InterPro" id="IPR029044">
    <property type="entry name" value="Nucleotide-diphossugar_trans"/>
</dbReference>
<keyword evidence="7" id="KW-0325">Glycoprotein</keyword>